<keyword evidence="5 9" id="KW-0653">Protein transport</keyword>
<keyword evidence="3 9" id="KW-1003">Cell membrane</keyword>
<keyword evidence="7 9" id="KW-0811">Translocation</keyword>
<evidence type="ECO:0000256" key="6">
    <source>
        <dbReference type="ARBA" id="ARBA00022989"/>
    </source>
</evidence>
<dbReference type="GO" id="GO:0043953">
    <property type="term" value="P:protein transport by the Tat complex"/>
    <property type="evidence" value="ECO:0007669"/>
    <property type="project" value="UniProtKB-UniRule"/>
</dbReference>
<evidence type="ECO:0000256" key="10">
    <source>
        <dbReference type="SAM" id="MobiDB-lite"/>
    </source>
</evidence>
<dbReference type="Gene3D" id="1.20.5.3310">
    <property type="match status" value="1"/>
</dbReference>
<dbReference type="EMBL" id="FNAG01000002">
    <property type="protein sequence ID" value="SDD40274.1"/>
    <property type="molecule type" value="Genomic_DNA"/>
</dbReference>
<accession>A0A1G6UGA5</accession>
<evidence type="ECO:0000256" key="9">
    <source>
        <dbReference type="HAMAP-Rule" id="MF_00236"/>
    </source>
</evidence>
<dbReference type="NCBIfam" id="NF002813">
    <property type="entry name" value="PRK02958.1"/>
    <property type="match status" value="1"/>
</dbReference>
<dbReference type="AlphaFoldDB" id="A0A1G6UGA5"/>
<comment type="function">
    <text evidence="9">Part of the twin-arginine translocation (Tat) system that transports large folded proteins containing a characteristic twin-arginine motif in their signal peptide across membranes. TatA could form the protein-conducting channel of the Tat system.</text>
</comment>
<evidence type="ECO:0000256" key="2">
    <source>
        <dbReference type="ARBA" id="ARBA00022448"/>
    </source>
</evidence>
<sequence>MGGFSIWHWIVVLVVVVLVFGTKKLRNVGGDLGAAIKNFRKGMQDESAPDQRLADESRESENASSETASKAGDRRD</sequence>
<evidence type="ECO:0000256" key="3">
    <source>
        <dbReference type="ARBA" id="ARBA00022475"/>
    </source>
</evidence>
<evidence type="ECO:0000313" key="12">
    <source>
        <dbReference type="Proteomes" id="UP000199603"/>
    </source>
</evidence>
<feature type="transmembrane region" description="Helical" evidence="9">
    <location>
        <begin position="6"/>
        <end position="22"/>
    </location>
</feature>
<gene>
    <name evidence="9" type="primary">tatA</name>
    <name evidence="11" type="ORF">SAMN04488509_102322</name>
</gene>
<name>A0A1G6UGA5_9GAMM</name>
<feature type="region of interest" description="Disordered" evidence="10">
    <location>
        <begin position="40"/>
        <end position="76"/>
    </location>
</feature>
<evidence type="ECO:0000256" key="7">
    <source>
        <dbReference type="ARBA" id="ARBA00023010"/>
    </source>
</evidence>
<evidence type="ECO:0000256" key="5">
    <source>
        <dbReference type="ARBA" id="ARBA00022927"/>
    </source>
</evidence>
<evidence type="ECO:0000313" key="11">
    <source>
        <dbReference type="EMBL" id="SDD40274.1"/>
    </source>
</evidence>
<keyword evidence="12" id="KW-1185">Reference proteome</keyword>
<evidence type="ECO:0000256" key="4">
    <source>
        <dbReference type="ARBA" id="ARBA00022692"/>
    </source>
</evidence>
<comment type="subunit">
    <text evidence="9">The Tat system comprises two distinct complexes: a TatABC complex, containing multiple copies of TatA, TatB and TatC subunits, and a separate TatA complex, containing only TatA subunits. Substrates initially bind to the TatABC complex, which probably triggers association of the separate TatA complex to form the active translocon.</text>
</comment>
<dbReference type="GO" id="GO:0008320">
    <property type="term" value="F:protein transmembrane transporter activity"/>
    <property type="evidence" value="ECO:0007669"/>
    <property type="project" value="UniProtKB-UniRule"/>
</dbReference>
<dbReference type="InterPro" id="IPR006312">
    <property type="entry name" value="TatA/E"/>
</dbReference>
<dbReference type="Pfam" id="PF02416">
    <property type="entry name" value="TatA_B_E"/>
    <property type="match status" value="1"/>
</dbReference>
<reference evidence="11 12" key="1">
    <citation type="submission" date="2016-10" db="EMBL/GenBank/DDBJ databases">
        <authorList>
            <person name="de Groot N.N."/>
        </authorList>
    </citation>
    <scope>NUCLEOTIDE SEQUENCE [LARGE SCALE GENOMIC DNA]</scope>
    <source>
        <strain evidence="11 12">DSM 16957</strain>
    </source>
</reference>
<keyword evidence="2 9" id="KW-0813">Transport</keyword>
<dbReference type="Proteomes" id="UP000199603">
    <property type="component" value="Unassembled WGS sequence"/>
</dbReference>
<organism evidence="11 12">
    <name type="scientific">Aquimonas voraii</name>
    <dbReference type="NCBI Taxonomy" id="265719"/>
    <lineage>
        <taxon>Bacteria</taxon>
        <taxon>Pseudomonadati</taxon>
        <taxon>Pseudomonadota</taxon>
        <taxon>Gammaproteobacteria</taxon>
        <taxon>Lysobacterales</taxon>
        <taxon>Lysobacteraceae</taxon>
        <taxon>Aquimonas</taxon>
    </lineage>
</organism>
<dbReference type="HAMAP" id="MF_00236">
    <property type="entry name" value="TatA_E"/>
    <property type="match status" value="1"/>
</dbReference>
<feature type="compositionally biased region" description="Basic and acidic residues" evidence="10">
    <location>
        <begin position="52"/>
        <end position="61"/>
    </location>
</feature>
<comment type="subcellular location">
    <subcellularLocation>
        <location evidence="1 9">Cell membrane</location>
        <topology evidence="1 9">Single-pass membrane protein</topology>
    </subcellularLocation>
</comment>
<keyword evidence="4 9" id="KW-0812">Transmembrane</keyword>
<dbReference type="PANTHER" id="PTHR42982">
    <property type="entry name" value="SEC-INDEPENDENT PROTEIN TRANSLOCASE PROTEIN TATA"/>
    <property type="match status" value="1"/>
</dbReference>
<dbReference type="RefSeq" id="WP_091240207.1">
    <property type="nucleotide sequence ID" value="NZ_FNAG01000002.1"/>
</dbReference>
<comment type="similarity">
    <text evidence="9">Belongs to the TatA/E family.</text>
</comment>
<dbReference type="NCBIfam" id="TIGR01411">
    <property type="entry name" value="tatAE"/>
    <property type="match status" value="1"/>
</dbReference>
<evidence type="ECO:0000256" key="1">
    <source>
        <dbReference type="ARBA" id="ARBA00004162"/>
    </source>
</evidence>
<dbReference type="OrthoDB" id="7066617at2"/>
<keyword evidence="6 9" id="KW-1133">Transmembrane helix</keyword>
<keyword evidence="8 9" id="KW-0472">Membrane</keyword>
<protein>
    <recommendedName>
        <fullName evidence="9">Sec-independent protein translocase protein TatA</fullName>
    </recommendedName>
</protein>
<dbReference type="InterPro" id="IPR003369">
    <property type="entry name" value="TatA/B/E"/>
</dbReference>
<dbReference type="PANTHER" id="PTHR42982:SF1">
    <property type="entry name" value="SEC-INDEPENDENT PROTEIN TRANSLOCASE PROTEIN TATA"/>
    <property type="match status" value="1"/>
</dbReference>
<evidence type="ECO:0000256" key="8">
    <source>
        <dbReference type="ARBA" id="ARBA00023136"/>
    </source>
</evidence>
<proteinExistence type="inferred from homology"/>
<dbReference type="GO" id="GO:0033281">
    <property type="term" value="C:TAT protein transport complex"/>
    <property type="evidence" value="ECO:0007669"/>
    <property type="project" value="UniProtKB-UniRule"/>
</dbReference>
<dbReference type="STRING" id="265719.SAMN04488509_102322"/>